<dbReference type="SUPFAM" id="SSF47413">
    <property type="entry name" value="lambda repressor-like DNA-binding domains"/>
    <property type="match status" value="1"/>
</dbReference>
<dbReference type="InterPro" id="IPR001387">
    <property type="entry name" value="Cro/C1-type_HTH"/>
</dbReference>
<organism evidence="2 3">
    <name type="scientific">Kribbella capetownensis</name>
    <dbReference type="NCBI Taxonomy" id="1572659"/>
    <lineage>
        <taxon>Bacteria</taxon>
        <taxon>Bacillati</taxon>
        <taxon>Actinomycetota</taxon>
        <taxon>Actinomycetes</taxon>
        <taxon>Propionibacteriales</taxon>
        <taxon>Kribbellaceae</taxon>
        <taxon>Kribbella</taxon>
    </lineage>
</organism>
<feature type="domain" description="HTH cro/C1-type" evidence="1">
    <location>
        <begin position="27"/>
        <end position="81"/>
    </location>
</feature>
<dbReference type="GO" id="GO:0003677">
    <property type="term" value="F:DNA binding"/>
    <property type="evidence" value="ECO:0007669"/>
    <property type="project" value="InterPro"/>
</dbReference>
<gene>
    <name evidence="2" type="ORF">E0H75_06705</name>
</gene>
<sequence length="264" mass="29377">MARDELARFLRVRREILRAGDLGLPPRARRRTPGLRREEVAELAHVSVDYYTRLEQARGPHPSAQVLDALTSAFRLTAAERTHLFRLADVAPTAPTSPVRHVRPSVRQLLNRLPATAAIVTDAGYDVVAANPLATALLDLDAGSNLARRRFLDPSRAREVAASQGFERIAVSRLRTAARRYPRDRQITELVTELRAKSPEFRVLWTTDPVHAPGHRAKTLQHPELGPLQVSCDVLVVPDDDQQVVFMTADPGTHSARVLERLVS</sequence>
<dbReference type="SMART" id="SM00530">
    <property type="entry name" value="HTH_XRE"/>
    <property type="match status" value="1"/>
</dbReference>
<protein>
    <submittedName>
        <fullName evidence="2">XRE family transcriptional regulator</fullName>
    </submittedName>
</protein>
<dbReference type="InterPro" id="IPR041413">
    <property type="entry name" value="MLTR_LBD"/>
</dbReference>
<dbReference type="EMBL" id="SJKD01000001">
    <property type="protein sequence ID" value="TCC53391.1"/>
    <property type="molecule type" value="Genomic_DNA"/>
</dbReference>
<dbReference type="Proteomes" id="UP000293342">
    <property type="component" value="Unassembled WGS sequence"/>
</dbReference>
<reference evidence="2 3" key="1">
    <citation type="submission" date="2019-02" db="EMBL/GenBank/DDBJ databases">
        <title>Kribbella capetownensis sp. nov. and Kribbella speibonae sp. nov., isolated from soil.</title>
        <authorList>
            <person name="Curtis S.M."/>
            <person name="Norton I."/>
            <person name="Everest G.J."/>
            <person name="Meyers P.R."/>
        </authorList>
    </citation>
    <scope>NUCLEOTIDE SEQUENCE [LARGE SCALE GENOMIC DNA]</scope>
    <source>
        <strain evidence="2 3">YM53</strain>
    </source>
</reference>
<evidence type="ECO:0000313" key="2">
    <source>
        <dbReference type="EMBL" id="TCC53391.1"/>
    </source>
</evidence>
<dbReference type="PANTHER" id="PTHR35010">
    <property type="entry name" value="BLL4672 PROTEIN-RELATED"/>
    <property type="match status" value="1"/>
</dbReference>
<keyword evidence="3" id="KW-1185">Reference proteome</keyword>
<dbReference type="Gene3D" id="1.10.260.40">
    <property type="entry name" value="lambda repressor-like DNA-binding domains"/>
    <property type="match status" value="1"/>
</dbReference>
<dbReference type="RefSeq" id="WP_131512251.1">
    <property type="nucleotide sequence ID" value="NZ_SJKD01000001.1"/>
</dbReference>
<dbReference type="AlphaFoldDB" id="A0A4R0K0G9"/>
<name>A0A4R0K0G9_9ACTN</name>
<dbReference type="OrthoDB" id="3212310at2"/>
<dbReference type="InterPro" id="IPR010982">
    <property type="entry name" value="Lambda_DNA-bd_dom_sf"/>
</dbReference>
<evidence type="ECO:0000313" key="3">
    <source>
        <dbReference type="Proteomes" id="UP000293342"/>
    </source>
</evidence>
<dbReference type="Pfam" id="PF17765">
    <property type="entry name" value="MLTR_LBD"/>
    <property type="match status" value="1"/>
</dbReference>
<dbReference type="Pfam" id="PF13560">
    <property type="entry name" value="HTH_31"/>
    <property type="match status" value="1"/>
</dbReference>
<dbReference type="PROSITE" id="PS50943">
    <property type="entry name" value="HTH_CROC1"/>
    <property type="match status" value="1"/>
</dbReference>
<accession>A0A4R0K0G9</accession>
<dbReference type="Gene3D" id="3.30.450.180">
    <property type="match status" value="1"/>
</dbReference>
<evidence type="ECO:0000259" key="1">
    <source>
        <dbReference type="PROSITE" id="PS50943"/>
    </source>
</evidence>
<dbReference type="PANTHER" id="PTHR35010:SF2">
    <property type="entry name" value="BLL4672 PROTEIN"/>
    <property type="match status" value="1"/>
</dbReference>
<comment type="caution">
    <text evidence="2">The sequence shown here is derived from an EMBL/GenBank/DDBJ whole genome shotgun (WGS) entry which is preliminary data.</text>
</comment>
<proteinExistence type="predicted"/>
<dbReference type="CDD" id="cd00093">
    <property type="entry name" value="HTH_XRE"/>
    <property type="match status" value="1"/>
</dbReference>